<dbReference type="PROSITE" id="PS00455">
    <property type="entry name" value="AMP_BINDING"/>
    <property type="match status" value="1"/>
</dbReference>
<protein>
    <submittedName>
        <fullName evidence="3">Amino acid adenylation domain-containing protein</fullName>
    </submittedName>
</protein>
<feature type="transmembrane region" description="Helical" evidence="1">
    <location>
        <begin position="1152"/>
        <end position="1178"/>
    </location>
</feature>
<evidence type="ECO:0000313" key="4">
    <source>
        <dbReference type="Proteomes" id="UP001254257"/>
    </source>
</evidence>
<dbReference type="InterPro" id="IPR011004">
    <property type="entry name" value="Trimer_LpxA-like_sf"/>
</dbReference>
<gene>
    <name evidence="3" type="ORF">RKE40_07400</name>
</gene>
<feature type="transmembrane region" description="Helical" evidence="1">
    <location>
        <begin position="958"/>
        <end position="980"/>
    </location>
</feature>
<feature type="transmembrane region" description="Helical" evidence="1">
    <location>
        <begin position="868"/>
        <end position="891"/>
    </location>
</feature>
<dbReference type="InterPro" id="IPR000873">
    <property type="entry name" value="AMP-dep_synth/lig_dom"/>
</dbReference>
<dbReference type="Pfam" id="PF13193">
    <property type="entry name" value="AMP-binding_C"/>
    <property type="match status" value="1"/>
</dbReference>
<feature type="transmembrane region" description="Helical" evidence="1">
    <location>
        <begin position="712"/>
        <end position="730"/>
    </location>
</feature>
<dbReference type="Gene3D" id="2.160.10.10">
    <property type="entry name" value="Hexapeptide repeat proteins"/>
    <property type="match status" value="3"/>
</dbReference>
<dbReference type="Gene3D" id="3.30.300.30">
    <property type="match status" value="1"/>
</dbReference>
<accession>A0ABU3S4I8</accession>
<dbReference type="InterPro" id="IPR012728">
    <property type="entry name" value="Pls/PosA_C"/>
</dbReference>
<dbReference type="EMBL" id="JAWDID010000008">
    <property type="protein sequence ID" value="MDU0339700.1"/>
    <property type="molecule type" value="Genomic_DNA"/>
</dbReference>
<dbReference type="PANTHER" id="PTHR45527">
    <property type="entry name" value="NONRIBOSOMAL PEPTIDE SYNTHETASE"/>
    <property type="match status" value="1"/>
</dbReference>
<proteinExistence type="predicted"/>
<feature type="transmembrane region" description="Helical" evidence="1">
    <location>
        <begin position="911"/>
        <end position="937"/>
    </location>
</feature>
<keyword evidence="1" id="KW-0812">Transmembrane</keyword>
<dbReference type="CDD" id="cd05930">
    <property type="entry name" value="A_NRPS"/>
    <property type="match status" value="1"/>
</dbReference>
<evidence type="ECO:0000313" key="3">
    <source>
        <dbReference type="EMBL" id="MDU0339700.1"/>
    </source>
</evidence>
<dbReference type="NCBIfam" id="TIGR01733">
    <property type="entry name" value="AA-adenyl-dom"/>
    <property type="match status" value="1"/>
</dbReference>
<dbReference type="SUPFAM" id="SSF51161">
    <property type="entry name" value="Trimeric LpxA-like enzymes"/>
    <property type="match status" value="3"/>
</dbReference>
<dbReference type="Gene3D" id="3.40.50.12780">
    <property type="entry name" value="N-terminal domain of ligase-like"/>
    <property type="match status" value="1"/>
</dbReference>
<comment type="caution">
    <text evidence="3">The sequence shown here is derived from an EMBL/GenBank/DDBJ whole genome shotgun (WGS) entry which is preliminary data.</text>
</comment>
<evidence type="ECO:0000259" key="2">
    <source>
        <dbReference type="PROSITE" id="PS50075"/>
    </source>
</evidence>
<dbReference type="Proteomes" id="UP001254257">
    <property type="component" value="Unassembled WGS sequence"/>
</dbReference>
<dbReference type="InterPro" id="IPR009081">
    <property type="entry name" value="PP-bd_ACP"/>
</dbReference>
<organism evidence="3 4">
    <name type="scientific">Bosea rubneri</name>
    <dbReference type="NCBI Taxonomy" id="3075434"/>
    <lineage>
        <taxon>Bacteria</taxon>
        <taxon>Pseudomonadati</taxon>
        <taxon>Pseudomonadota</taxon>
        <taxon>Alphaproteobacteria</taxon>
        <taxon>Hyphomicrobiales</taxon>
        <taxon>Boseaceae</taxon>
        <taxon>Bosea</taxon>
    </lineage>
</organism>
<dbReference type="SUPFAM" id="SSF47336">
    <property type="entry name" value="ACP-like"/>
    <property type="match status" value="1"/>
</dbReference>
<evidence type="ECO:0000256" key="1">
    <source>
        <dbReference type="SAM" id="Phobius"/>
    </source>
</evidence>
<dbReference type="InterPro" id="IPR036736">
    <property type="entry name" value="ACP-like_sf"/>
</dbReference>
<keyword evidence="1" id="KW-1133">Transmembrane helix</keyword>
<dbReference type="NCBIfam" id="TIGR02353">
    <property type="entry name" value="NRPS_term_dom"/>
    <property type="match status" value="1"/>
</dbReference>
<dbReference type="Pfam" id="PF00550">
    <property type="entry name" value="PP-binding"/>
    <property type="match status" value="1"/>
</dbReference>
<dbReference type="InterPro" id="IPR045851">
    <property type="entry name" value="AMP-bd_C_sf"/>
</dbReference>
<keyword evidence="4" id="KW-1185">Reference proteome</keyword>
<keyword evidence="1" id="KW-0472">Membrane</keyword>
<dbReference type="InterPro" id="IPR020845">
    <property type="entry name" value="AMP-binding_CS"/>
</dbReference>
<dbReference type="Pfam" id="PF00501">
    <property type="entry name" value="AMP-binding"/>
    <property type="match status" value="1"/>
</dbReference>
<dbReference type="SUPFAM" id="SSF56801">
    <property type="entry name" value="Acetyl-CoA synthetase-like"/>
    <property type="match status" value="1"/>
</dbReference>
<feature type="transmembrane region" description="Helical" evidence="1">
    <location>
        <begin position="1123"/>
        <end position="1140"/>
    </location>
</feature>
<name>A0ABU3S4I8_9HYPH</name>
<dbReference type="Gene3D" id="1.10.1200.10">
    <property type="entry name" value="ACP-like"/>
    <property type="match status" value="1"/>
</dbReference>
<dbReference type="InterPro" id="IPR042099">
    <property type="entry name" value="ANL_N_sf"/>
</dbReference>
<dbReference type="InterPro" id="IPR025110">
    <property type="entry name" value="AMP-bd_C"/>
</dbReference>
<feature type="transmembrane region" description="Helical" evidence="1">
    <location>
        <begin position="637"/>
        <end position="660"/>
    </location>
</feature>
<feature type="domain" description="Carrier" evidence="2">
    <location>
        <begin position="534"/>
        <end position="611"/>
    </location>
</feature>
<reference evidence="3 4" key="1">
    <citation type="submission" date="2023-09" db="EMBL/GenBank/DDBJ databases">
        <title>Whole genome shotgun sequencing (WGS) of Bosea sp. ZW T0_25, isolated from stored onions (Allium cepa).</title>
        <authorList>
            <person name="Stoll D.A."/>
            <person name="Huch M."/>
        </authorList>
    </citation>
    <scope>NUCLEOTIDE SEQUENCE [LARGE SCALE GENOMIC DNA]</scope>
    <source>
        <strain evidence="3 4">ZW T0_25</strain>
    </source>
</reference>
<feature type="transmembrane region" description="Helical" evidence="1">
    <location>
        <begin position="672"/>
        <end position="692"/>
    </location>
</feature>
<dbReference type="RefSeq" id="WP_316017593.1">
    <property type="nucleotide sequence ID" value="NZ_JAWDID010000008.1"/>
</dbReference>
<dbReference type="InterPro" id="IPR010071">
    <property type="entry name" value="AA_adenyl_dom"/>
</dbReference>
<dbReference type="PANTHER" id="PTHR45527:SF1">
    <property type="entry name" value="FATTY ACID SYNTHASE"/>
    <property type="match status" value="1"/>
</dbReference>
<sequence>MNEISAIPADDPAKGARPLAMLAGEKLPELIRDEVLAEIFAATVASRPDHTAMISGARRLTYAQVWEQAQAQARGLALAGIGPGDMVGLWMSRGIDLLVAQIAITLSGAAWLPFDAEAPVERITTCLDDASAKGLVTQADWKARAAATNRTVWSPQELAAASDGTLPPARPAGLTPDHPAYLIYTSGSTGVPKAIVISHRNICHFLRSGNVLYGMGPDDIVFQGASVAFDLSMEEIWTPYLAGATLFVASPEMMGDAEKLPAILTEAGVTMIDTVPTLLGILPADIPSLRLIILGGEALPPAVVQKWSRPGRRILNSYGPTEATVVATAALVEPGEPVTIGRPIPNYTAYIVDEEMKLTGVGQQGELLIGGPGVAKGYHLRPELTAEKFIANPFGGTEDPILYRSGDAVSLDENGNIVFHGRIDDQVKIRGFRVELGEIETALSDEAGISQAAVVLRTDDGIERLVAFLVGEPGVQLEGAVLRASLREKLPPYMIPAHFEPIGSLPRMVSGKVDRKMLKAAPLTVPAASGEQEPPRNETEATLLDAAKRVLGAQALPLEADFFVDLGGHSLLAARFISIVRETPALAGITLQDVYGARTLRAMAELLDSRGAQVAEDLSFTPPSLLRRFLCGLAQAAALPIIISLSTAQWLGIFVSYMLLSGEELSLAGQVFALLGIYVAITISTGFIAIGLKWLVLGRTKPGVYPLWGVYYFRWWFASRVAGLVHIKWLQGTPVMRFYWRLLGAKVGRDVIISDYEAGAVDLIELGDYTTLGSKTTFANAEAVGANLIIGRIKIGKDVYAGSSVVFGHDCVVGDHAEIGDLTPIAPGMTVGEAEIWDGSPARKTGMVDVAALPEQARASTGRRALMTLFYIVMLIVLPPISLLPIFPAFWLFDKIDNWVATWSEVSYLWYLPFLTWPTAIGLISITVFLIIALRWLILPRVNSGTYSIHSGFYARKWTVALATEVTLETLSSLFATIYMRFWYRMMGAGIGKGSEISTNLSGRYDITGIGAGNFIADEVIFGDEDMRRGYMRLDLTKTGDQVFVGNDAVVPPGSVIPDKVLIGIKSKPPANELMSPGDTWFGSPPIKLPTRQKVDLGADWTYKPSLGKKLARAGFEALHTSFPAMLFITFGTIAVDLVLQQKIFDRDWVGLGLAFMGCAIVIAIMQALICALMKWLLMGVYKPVMKPMWSFWAMRTEAVSVLYWGLGGKVLFDYLRGTPFLPWFLRLFGAQYGQGVWLDSTDITEFDCIKVGDFCTVNAHSALQTHLYEDRVMKVGRVHLGKGVCVGAGATVLYDTHVGDYAQIGLLTVIMKGENIPANTRWEGAPAVPAKAAH</sequence>
<dbReference type="PROSITE" id="PS50075">
    <property type="entry name" value="CARRIER"/>
    <property type="match status" value="1"/>
</dbReference>